<accession>A0A9P3G5P7</accession>
<dbReference type="InterPro" id="IPR032675">
    <property type="entry name" value="LRR_dom_sf"/>
</dbReference>
<sequence>MGDNMADLGSMEAMEFEPTSLIWSVQGQSLGQCQQNPLDCLIHQLPNELLLTIFHHAVALSFADLLKKVDTGPATWAQQTLSAPFTKRYELRKLTALMISWTCRRWFHLAQDNSELWTHIDLRSNDCIDLYLHKARVGGVVRPLRLCAFRFPTAPNDMWYDRGRAKEIDLDCRRLLPRAQMLCYQTGGDKDALPTWIEDTAAPLLEDFRLLPSCGRMKYTRRLPKDFAILPDLFGGVHRLRYLELSEYRLPFDPGMYRNLSVLKIRAYMWEAPLEEDEDILVVFRECPALEVLDLDLLGQPSSDSALVTSDSPADRIPMRALRELSLSMPSAYIDHILGATDLPLSMMTRFYVVARLRDLDDVNSSENPVMFTDLLRQHQALFDAIFASVRELHIYRGISGDSTTHYITLSGTCSNDAPGGLSFLVYGDVSTYSSGKQLAKVLSLVAEDHLNSLETLVLEECASAEAKYSGTYGLLPLLARCRHLKHLTLEGAFLSGTEALLGSMSDAEHGALRLPRLSALKLVRCNAPGIRDDLFAFCWILKRHLRSVTFEDCTFATRVCWPEFDDACLDLLSIFQRTLTGLAELHLTQCKVYDSWQGASRETVADIASHVPTVTWKYTWFHYKEEPEPPFALPAEHFVGGPAMEVDK</sequence>
<proteinExistence type="predicted"/>
<dbReference type="AlphaFoldDB" id="A0A9P3G5P7"/>
<dbReference type="Gene3D" id="1.20.1280.50">
    <property type="match status" value="1"/>
</dbReference>
<dbReference type="Gene3D" id="3.80.10.10">
    <property type="entry name" value="Ribonuclease Inhibitor"/>
    <property type="match status" value="1"/>
</dbReference>
<keyword evidence="2" id="KW-1185">Reference proteome</keyword>
<gene>
    <name evidence="1" type="ORF">PsYK624_040620</name>
</gene>
<protein>
    <recommendedName>
        <fullName evidence="3">F-box domain-containing protein</fullName>
    </recommendedName>
</protein>
<dbReference type="SUPFAM" id="SSF52047">
    <property type="entry name" value="RNI-like"/>
    <property type="match status" value="1"/>
</dbReference>
<dbReference type="EMBL" id="BPQB01000008">
    <property type="protein sequence ID" value="GJE87979.1"/>
    <property type="molecule type" value="Genomic_DNA"/>
</dbReference>
<evidence type="ECO:0000313" key="1">
    <source>
        <dbReference type="EMBL" id="GJE87979.1"/>
    </source>
</evidence>
<reference evidence="1 2" key="1">
    <citation type="submission" date="2021-08" db="EMBL/GenBank/DDBJ databases">
        <title>Draft Genome Sequence of Phanerochaete sordida strain YK-624.</title>
        <authorList>
            <person name="Mori T."/>
            <person name="Dohra H."/>
            <person name="Suzuki T."/>
            <person name="Kawagishi H."/>
            <person name="Hirai H."/>
        </authorList>
    </citation>
    <scope>NUCLEOTIDE SEQUENCE [LARGE SCALE GENOMIC DNA]</scope>
    <source>
        <strain evidence="1 2">YK-624</strain>
    </source>
</reference>
<name>A0A9P3G5P7_9APHY</name>
<dbReference type="Proteomes" id="UP000703269">
    <property type="component" value="Unassembled WGS sequence"/>
</dbReference>
<evidence type="ECO:0008006" key="3">
    <source>
        <dbReference type="Google" id="ProtNLM"/>
    </source>
</evidence>
<evidence type="ECO:0000313" key="2">
    <source>
        <dbReference type="Proteomes" id="UP000703269"/>
    </source>
</evidence>
<comment type="caution">
    <text evidence="1">The sequence shown here is derived from an EMBL/GenBank/DDBJ whole genome shotgun (WGS) entry which is preliminary data.</text>
</comment>
<organism evidence="1 2">
    <name type="scientific">Phanerochaete sordida</name>
    <dbReference type="NCBI Taxonomy" id="48140"/>
    <lineage>
        <taxon>Eukaryota</taxon>
        <taxon>Fungi</taxon>
        <taxon>Dikarya</taxon>
        <taxon>Basidiomycota</taxon>
        <taxon>Agaricomycotina</taxon>
        <taxon>Agaricomycetes</taxon>
        <taxon>Polyporales</taxon>
        <taxon>Phanerochaetaceae</taxon>
        <taxon>Phanerochaete</taxon>
    </lineage>
</organism>